<dbReference type="GO" id="GO:0016884">
    <property type="term" value="F:carbon-nitrogen ligase activity, with glutamine as amido-N-donor"/>
    <property type="evidence" value="ECO:0007669"/>
    <property type="project" value="UniProtKB-UniRule"/>
</dbReference>
<evidence type="ECO:0000313" key="3">
    <source>
        <dbReference type="Proteomes" id="UP001150907"/>
    </source>
</evidence>
<sequence length="179" mass="19154">MFCRTAIRQLLPAARAGTRWYVDQTGATIDARLKSDLKAAMRAKEKSRLTVIKGVLSDILYAEKGATTGASFSRDSDDDVAAVIQRAIKQRRESIQSYSEGGRSDLAVAEEAEVVILSGYLPQQLTGEEIETLVAQTIERLGVSGVKAMGVVMREVGIGSAQAPRSMVADAAKRLLGGP</sequence>
<comment type="caution">
    <text evidence="2">The sequence shown here is derived from an EMBL/GenBank/DDBJ whole genome shotgun (WGS) entry which is preliminary data.</text>
</comment>
<protein>
    <recommendedName>
        <fullName evidence="1">Altered inheritance of mitochondria protein 41</fullName>
    </recommendedName>
</protein>
<proteinExistence type="inferred from homology"/>
<dbReference type="Gene3D" id="1.10.10.410">
    <property type="match status" value="1"/>
</dbReference>
<dbReference type="PANTHER" id="PTHR28055:SF1">
    <property type="entry name" value="ALTERED INHERITANCE OF MITOCHONDRIA PROTEIN 41, MITOCHONDRIAL"/>
    <property type="match status" value="1"/>
</dbReference>
<dbReference type="PANTHER" id="PTHR28055">
    <property type="entry name" value="ALTERED INHERITANCE OF MITOCHONDRIA PROTEIN 41, MITOCHONDRIAL"/>
    <property type="match status" value="1"/>
</dbReference>
<organism evidence="2 3">
    <name type="scientific">Coemansia thaxteri</name>
    <dbReference type="NCBI Taxonomy" id="2663907"/>
    <lineage>
        <taxon>Eukaryota</taxon>
        <taxon>Fungi</taxon>
        <taxon>Fungi incertae sedis</taxon>
        <taxon>Zoopagomycota</taxon>
        <taxon>Kickxellomycotina</taxon>
        <taxon>Kickxellomycetes</taxon>
        <taxon>Kickxellales</taxon>
        <taxon>Kickxellaceae</taxon>
        <taxon>Coemansia</taxon>
    </lineage>
</organism>
<keyword evidence="1" id="KW-0496">Mitochondrion</keyword>
<dbReference type="Gene3D" id="1.10.1510.10">
    <property type="entry name" value="Uncharacterised protein YqeY/AIM41 PF09424, N-terminal domain"/>
    <property type="match status" value="1"/>
</dbReference>
<evidence type="ECO:0000256" key="1">
    <source>
        <dbReference type="RuleBase" id="RU365099"/>
    </source>
</evidence>
<dbReference type="Proteomes" id="UP001150907">
    <property type="component" value="Unassembled WGS sequence"/>
</dbReference>
<dbReference type="AlphaFoldDB" id="A0A9W8EFZ0"/>
<name>A0A9W8EFZ0_9FUNG</name>
<dbReference type="SUPFAM" id="SSF89095">
    <property type="entry name" value="GatB/YqeY motif"/>
    <property type="match status" value="1"/>
</dbReference>
<accession>A0A9W8EFZ0</accession>
<dbReference type="EMBL" id="JANBQF010000851">
    <property type="protein sequence ID" value="KAJ1998834.1"/>
    <property type="molecule type" value="Genomic_DNA"/>
</dbReference>
<gene>
    <name evidence="1" type="primary">AIM41</name>
    <name evidence="2" type="ORF">H4R26_005308</name>
</gene>
<dbReference type="GO" id="GO:0005739">
    <property type="term" value="C:mitochondrion"/>
    <property type="evidence" value="ECO:0007669"/>
    <property type="project" value="UniProtKB-SubCell"/>
</dbReference>
<comment type="subcellular location">
    <subcellularLocation>
        <location evidence="1">Mitochondrion</location>
    </subcellularLocation>
</comment>
<dbReference type="InterPro" id="IPR019004">
    <property type="entry name" value="YqeY/Aim41"/>
</dbReference>
<dbReference type="Pfam" id="PF09424">
    <property type="entry name" value="YqeY"/>
    <property type="match status" value="1"/>
</dbReference>
<comment type="similarity">
    <text evidence="1">Belongs to the AIM41 family.</text>
</comment>
<dbReference type="InterPro" id="IPR003789">
    <property type="entry name" value="Asn/Gln_tRNA_amidoTrase-B-like"/>
</dbReference>
<dbReference type="OrthoDB" id="538640at2759"/>
<dbReference type="InterPro" id="IPR023168">
    <property type="entry name" value="GatB_Yqey_C_2"/>
</dbReference>
<evidence type="ECO:0000313" key="2">
    <source>
        <dbReference type="EMBL" id="KAJ1998834.1"/>
    </source>
</evidence>
<keyword evidence="3" id="KW-1185">Reference proteome</keyword>
<reference evidence="2" key="1">
    <citation type="submission" date="2022-07" db="EMBL/GenBank/DDBJ databases">
        <title>Phylogenomic reconstructions and comparative analyses of Kickxellomycotina fungi.</title>
        <authorList>
            <person name="Reynolds N.K."/>
            <person name="Stajich J.E."/>
            <person name="Barry K."/>
            <person name="Grigoriev I.V."/>
            <person name="Crous P."/>
            <person name="Smith M.E."/>
        </authorList>
    </citation>
    <scope>NUCLEOTIDE SEQUENCE</scope>
    <source>
        <strain evidence="2">IMI 214461</strain>
    </source>
</reference>
<dbReference type="InterPro" id="IPR042184">
    <property type="entry name" value="YqeY/Aim41_N"/>
</dbReference>